<keyword evidence="6" id="KW-1185">Reference proteome</keyword>
<dbReference type="Gene3D" id="3.10.20.30">
    <property type="match status" value="1"/>
</dbReference>
<dbReference type="EMBL" id="CP024962">
    <property type="protein sequence ID" value="ATZ16375.1"/>
    <property type="molecule type" value="Genomic_DNA"/>
</dbReference>
<dbReference type="AlphaFoldDB" id="A0A2K8NRA0"/>
<dbReference type="PROSITE" id="PS51880">
    <property type="entry name" value="TGS"/>
    <property type="match status" value="1"/>
</dbReference>
<dbReference type="InterPro" id="IPR002912">
    <property type="entry name" value="ACT_dom"/>
</dbReference>
<sequence length="772" mass="88848">MAGIPKFKLHSKNDKTRKRLIPQQIEEFHQLEEELKTYIFAKKELKEIRVAYDYAAQKHQEQKRKNGDPYIYHPLSTAYFLAQLQMGPQTIIAGLLHDILEDTPVTAIELEKEFGTEVANLVEAVTKVSYFAKENREAQKSEYLRKIYLSMAKDIRVIIIKLSDRLHNMLTIHNLGLPKQRIIAKETLEIYSSIAHRIGMKEIKNILEDLSFEVLNPEEYQKIQKLLQKDASQRQAIINQIMDEITIYLRKEKHLKVIDIFGRPKGTYSIYRKMNHFGRSFDDLKDLLAIRIIARSNDDCYKILGFLHQKYTPLANKFKDYIATPKNGVYQSLHTTLADTQGNIFEVQIRTIEMDNVAETGMAAHWAYKEGEVIDIKRRQLEIDEQIDLFRRIIELDKQRVNDGSGLEDEEENETIEKVLKEDFFTTMIYVLTPDKKVITLPYGSTVLDFAYRIHSEIGQATIGAKIDGVFVPINTILKSGQIVEVKTSPKQEPTYEQLKIVTTANARNRIRKYLATKLKEDDIKDKKTESRQIVDKVKNNINSYINKNDLRWRRKSDEQIFNDVKKLGYSSLDEFYLAINRGDYTIPEVVELAFVDFNASKDEIVLVNIDNKKEVEVDSKNEVIVSGIANLKASLASCCRPVPGEQIIGFVSKSSGIKIHLRDCINVNLDETKERLVEANWNKKVADGKSYMTNIKYYATDRPNLLYDVSKVLTSLKATTMNATLRVDEKTLLATGVLKIKIKDADQLHTIISSLKSIPSIIDVKRVMDKL</sequence>
<dbReference type="CDD" id="cd04876">
    <property type="entry name" value="ACT_RelA-SpoT"/>
    <property type="match status" value="1"/>
</dbReference>
<dbReference type="PANTHER" id="PTHR21262">
    <property type="entry name" value="GUANOSINE-3',5'-BIS DIPHOSPHATE 3'-PYROPHOSPHOHYDROLASE"/>
    <property type="match status" value="1"/>
</dbReference>
<dbReference type="OrthoDB" id="9805041at2"/>
<evidence type="ECO:0000256" key="2">
    <source>
        <dbReference type="ARBA" id="ARBA00041770"/>
    </source>
</evidence>
<dbReference type="FunFam" id="3.10.20.30:FF:000002">
    <property type="entry name" value="GTP pyrophosphokinase (RelA/SpoT)"/>
    <property type="match status" value="1"/>
</dbReference>
<reference evidence="5 6" key="1">
    <citation type="submission" date="2017-11" db="EMBL/GenBank/DDBJ databases">
        <title>Genome sequence of Entomoplasma freundtii BARC 318 (ATCC 51999).</title>
        <authorList>
            <person name="Lo W.-S."/>
            <person name="Gasparich G.E."/>
            <person name="Kuo C.-H."/>
        </authorList>
    </citation>
    <scope>NUCLEOTIDE SEQUENCE [LARGE SCALE GENOMIC DNA]</scope>
    <source>
        <strain evidence="5 6">BARC 318</strain>
    </source>
</reference>
<dbReference type="InterPro" id="IPR004811">
    <property type="entry name" value="RelA/Spo_fam"/>
</dbReference>
<dbReference type="InterPro" id="IPR003607">
    <property type="entry name" value="HD/PDEase_dom"/>
</dbReference>
<dbReference type="InterPro" id="IPR045865">
    <property type="entry name" value="ACT-like_dom_sf"/>
</dbReference>
<dbReference type="SUPFAM" id="SSF55021">
    <property type="entry name" value="ACT-like"/>
    <property type="match status" value="1"/>
</dbReference>
<dbReference type="Pfam" id="PF13291">
    <property type="entry name" value="ACT_4"/>
    <property type="match status" value="1"/>
</dbReference>
<dbReference type="CDD" id="cd00077">
    <property type="entry name" value="HDc"/>
    <property type="match status" value="1"/>
</dbReference>
<dbReference type="SMART" id="SM00471">
    <property type="entry name" value="HDc"/>
    <property type="match status" value="1"/>
</dbReference>
<dbReference type="InterPro" id="IPR012676">
    <property type="entry name" value="TGS-like"/>
</dbReference>
<dbReference type="Gene3D" id="3.30.460.10">
    <property type="entry name" value="Beta Polymerase, domain 2"/>
    <property type="match status" value="1"/>
</dbReference>
<evidence type="ECO:0000313" key="6">
    <source>
        <dbReference type="Proteomes" id="UP000232222"/>
    </source>
</evidence>
<dbReference type="InterPro" id="IPR043519">
    <property type="entry name" value="NT_sf"/>
</dbReference>
<evidence type="ECO:0000313" key="5">
    <source>
        <dbReference type="EMBL" id="ATZ16375.1"/>
    </source>
</evidence>
<evidence type="ECO:0000256" key="3">
    <source>
        <dbReference type="ARBA" id="ARBA00056789"/>
    </source>
</evidence>
<keyword evidence="5" id="KW-0418">Kinase</keyword>
<dbReference type="PROSITE" id="PS51831">
    <property type="entry name" value="HD"/>
    <property type="match status" value="1"/>
</dbReference>
<organism evidence="5 6">
    <name type="scientific">Entomoplasma freundtii</name>
    <dbReference type="NCBI Taxonomy" id="74700"/>
    <lineage>
        <taxon>Bacteria</taxon>
        <taxon>Bacillati</taxon>
        <taxon>Mycoplasmatota</taxon>
        <taxon>Mollicutes</taxon>
        <taxon>Entomoplasmatales</taxon>
        <taxon>Entomoplasmataceae</taxon>
        <taxon>Entomoplasma</taxon>
    </lineage>
</organism>
<evidence type="ECO:0000256" key="4">
    <source>
        <dbReference type="RuleBase" id="RU003847"/>
    </source>
</evidence>
<gene>
    <name evidence="5" type="primary">relA</name>
    <name evidence="5" type="ORF">EFREU_v1c03490</name>
</gene>
<dbReference type="InterPro" id="IPR007685">
    <property type="entry name" value="RelA_SpoT"/>
</dbReference>
<dbReference type="InterPro" id="IPR004095">
    <property type="entry name" value="TGS"/>
</dbReference>
<comment type="function">
    <text evidence="3">In eubacteria ppGpp (guanosine 3'-diphosphate 5'-diphosphate) is a mediator of the stringent response that coordinates a variety of cellular activities in response to changes in nutritional abundance. This enzyme catalyzes the degradation of ppGpp into GDP. It may also be capable of catalyzing the synthesis of ppGpp.</text>
</comment>
<dbReference type="Gene3D" id="3.30.70.260">
    <property type="match status" value="1"/>
</dbReference>
<accession>A0A2K8NRA0</accession>
<keyword evidence="5" id="KW-0808">Transferase</keyword>
<dbReference type="SUPFAM" id="SSF81301">
    <property type="entry name" value="Nucleotidyltransferase"/>
    <property type="match status" value="1"/>
</dbReference>
<dbReference type="Proteomes" id="UP000232222">
    <property type="component" value="Chromosome"/>
</dbReference>
<protein>
    <recommendedName>
        <fullName evidence="2">Penta-phosphate guanosine-3'-pyrophosphohydrolase</fullName>
    </recommendedName>
</protein>
<dbReference type="PANTHER" id="PTHR21262:SF31">
    <property type="entry name" value="GTP PYROPHOSPHOKINASE"/>
    <property type="match status" value="1"/>
</dbReference>
<dbReference type="InterPro" id="IPR006674">
    <property type="entry name" value="HD_domain"/>
</dbReference>
<proteinExistence type="inferred from homology"/>
<dbReference type="SUPFAM" id="SSF109604">
    <property type="entry name" value="HD-domain/PDEase-like"/>
    <property type="match status" value="1"/>
</dbReference>
<dbReference type="Gene3D" id="1.10.3210.10">
    <property type="entry name" value="Hypothetical protein af1432"/>
    <property type="match status" value="1"/>
</dbReference>
<comment type="pathway">
    <text evidence="1">Purine metabolism.</text>
</comment>
<dbReference type="GO" id="GO:0005886">
    <property type="term" value="C:plasma membrane"/>
    <property type="evidence" value="ECO:0007669"/>
    <property type="project" value="TreeGrafter"/>
</dbReference>
<dbReference type="Pfam" id="PF04607">
    <property type="entry name" value="RelA_SpoT"/>
    <property type="match status" value="1"/>
</dbReference>
<dbReference type="PROSITE" id="PS51671">
    <property type="entry name" value="ACT"/>
    <property type="match status" value="1"/>
</dbReference>
<dbReference type="SUPFAM" id="SSF81271">
    <property type="entry name" value="TGS-like"/>
    <property type="match status" value="1"/>
</dbReference>
<dbReference type="Pfam" id="PF02824">
    <property type="entry name" value="TGS"/>
    <property type="match status" value="1"/>
</dbReference>
<comment type="similarity">
    <text evidence="4">Belongs to the relA/spoT family.</text>
</comment>
<dbReference type="GO" id="GO:0016301">
    <property type="term" value="F:kinase activity"/>
    <property type="evidence" value="ECO:0007669"/>
    <property type="project" value="UniProtKB-KW"/>
</dbReference>
<dbReference type="CDD" id="cd05399">
    <property type="entry name" value="NT_Rel-Spo_like"/>
    <property type="match status" value="1"/>
</dbReference>
<dbReference type="Pfam" id="PF13328">
    <property type="entry name" value="HD_4"/>
    <property type="match status" value="1"/>
</dbReference>
<dbReference type="InterPro" id="IPR012675">
    <property type="entry name" value="Beta-grasp_dom_sf"/>
</dbReference>
<dbReference type="NCBIfam" id="TIGR00691">
    <property type="entry name" value="spoT_relA"/>
    <property type="match status" value="1"/>
</dbReference>
<dbReference type="KEGG" id="efr:EFREU_v1c03490"/>
<dbReference type="CDD" id="cd01668">
    <property type="entry name" value="TGS_RSH"/>
    <property type="match status" value="1"/>
</dbReference>
<dbReference type="SMART" id="SM00954">
    <property type="entry name" value="RelA_SpoT"/>
    <property type="match status" value="1"/>
</dbReference>
<dbReference type="RefSeq" id="WP_100609326.1">
    <property type="nucleotide sequence ID" value="NZ_CP024962.1"/>
</dbReference>
<dbReference type="FunFam" id="1.10.3210.10:FF:000001">
    <property type="entry name" value="GTP pyrophosphokinase RelA"/>
    <property type="match status" value="1"/>
</dbReference>
<name>A0A2K8NRA0_9MOLU</name>
<dbReference type="GO" id="GO:0015969">
    <property type="term" value="P:guanosine tetraphosphate metabolic process"/>
    <property type="evidence" value="ECO:0007669"/>
    <property type="project" value="InterPro"/>
</dbReference>
<evidence type="ECO:0000256" key="1">
    <source>
        <dbReference type="ARBA" id="ARBA00025704"/>
    </source>
</evidence>
<dbReference type="InterPro" id="IPR033655">
    <property type="entry name" value="TGS_RelA/SpoT"/>
</dbReference>